<reference evidence="5" key="1">
    <citation type="submission" date="2013-06" db="EMBL/GenBank/DDBJ databases">
        <authorList>
            <person name="Zhao Q."/>
        </authorList>
    </citation>
    <scope>NUCLEOTIDE SEQUENCE</scope>
    <source>
        <strain evidence="5">cv. W1943</strain>
    </source>
</reference>
<keyword evidence="3" id="KW-0732">Signal</keyword>
<accession>A0A0E0NIN5</accession>
<sequence length="160" mass="17475">MGPTPSLFLLLFPSRLPFTPCPPSVIVVILPVPLTQHRRHHPLRSPAQHTAFPVLPPLELRVKKGQAAAPLSPPRTSSPLVAGFTPLVELITVAVSVVVAITIAIPYRCTDQPLSSSPLSPPPSSPHERMVLPSLSPREELEDGHGRRRRGERGGRRMRK</sequence>
<protein>
    <submittedName>
        <fullName evidence="4">Uncharacterized protein</fullName>
    </submittedName>
</protein>
<feature type="signal peptide" evidence="3">
    <location>
        <begin position="1"/>
        <end position="17"/>
    </location>
</feature>
<evidence type="ECO:0000313" key="5">
    <source>
        <dbReference type="Proteomes" id="UP000008022"/>
    </source>
</evidence>
<evidence type="ECO:0000256" key="2">
    <source>
        <dbReference type="SAM" id="Phobius"/>
    </source>
</evidence>
<keyword evidence="2" id="KW-1133">Transmembrane helix</keyword>
<dbReference type="EnsemblPlants" id="ORUFI02G27930.1">
    <property type="protein sequence ID" value="ORUFI02G27930.1"/>
    <property type="gene ID" value="ORUFI02G27930"/>
</dbReference>
<dbReference type="Proteomes" id="UP000008022">
    <property type="component" value="Unassembled WGS sequence"/>
</dbReference>
<dbReference type="Gramene" id="ORUFI02G27930.1">
    <property type="protein sequence ID" value="ORUFI02G27930.1"/>
    <property type="gene ID" value="ORUFI02G27930"/>
</dbReference>
<keyword evidence="2" id="KW-0472">Membrane</keyword>
<feature type="chain" id="PRO_5005177251" evidence="3">
    <location>
        <begin position="18"/>
        <end position="160"/>
    </location>
</feature>
<dbReference type="OMA" id="YRCTDQP"/>
<dbReference type="AlphaFoldDB" id="A0A0E0NIN5"/>
<name>A0A0E0NIN5_ORYRU</name>
<proteinExistence type="predicted"/>
<keyword evidence="2" id="KW-0812">Transmembrane</keyword>
<feature type="region of interest" description="Disordered" evidence="1">
    <location>
        <begin position="112"/>
        <end position="160"/>
    </location>
</feature>
<reference evidence="4" key="2">
    <citation type="submission" date="2015-06" db="UniProtKB">
        <authorList>
            <consortium name="EnsemblPlants"/>
        </authorList>
    </citation>
    <scope>IDENTIFICATION</scope>
</reference>
<organism evidence="4 5">
    <name type="scientific">Oryza rufipogon</name>
    <name type="common">Brownbeard rice</name>
    <name type="synonym">Asian wild rice</name>
    <dbReference type="NCBI Taxonomy" id="4529"/>
    <lineage>
        <taxon>Eukaryota</taxon>
        <taxon>Viridiplantae</taxon>
        <taxon>Streptophyta</taxon>
        <taxon>Embryophyta</taxon>
        <taxon>Tracheophyta</taxon>
        <taxon>Spermatophyta</taxon>
        <taxon>Magnoliopsida</taxon>
        <taxon>Liliopsida</taxon>
        <taxon>Poales</taxon>
        <taxon>Poaceae</taxon>
        <taxon>BOP clade</taxon>
        <taxon>Oryzoideae</taxon>
        <taxon>Oryzeae</taxon>
        <taxon>Oryzinae</taxon>
        <taxon>Oryza</taxon>
    </lineage>
</organism>
<evidence type="ECO:0000256" key="1">
    <source>
        <dbReference type="SAM" id="MobiDB-lite"/>
    </source>
</evidence>
<dbReference type="HOGENOM" id="CLU_1654903_0_0_1"/>
<evidence type="ECO:0000256" key="3">
    <source>
        <dbReference type="SAM" id="SignalP"/>
    </source>
</evidence>
<evidence type="ECO:0000313" key="4">
    <source>
        <dbReference type="EnsemblPlants" id="ORUFI02G27930.1"/>
    </source>
</evidence>
<keyword evidence="5" id="KW-1185">Reference proteome</keyword>
<feature type="transmembrane region" description="Helical" evidence="2">
    <location>
        <begin position="80"/>
        <end position="105"/>
    </location>
</feature>
<feature type="compositionally biased region" description="Basic residues" evidence="1">
    <location>
        <begin position="146"/>
        <end position="160"/>
    </location>
</feature>